<gene>
    <name evidence="1" type="ORF">BP5796_02089</name>
</gene>
<evidence type="ECO:0000313" key="2">
    <source>
        <dbReference type="Proteomes" id="UP000256328"/>
    </source>
</evidence>
<name>A0A3D8SXC5_9HELO</name>
<accession>A0A3D8SXC5</accession>
<reference evidence="1 2" key="1">
    <citation type="journal article" date="2018" name="IMA Fungus">
        <title>IMA Genome-F 9: Draft genome sequence of Annulohypoxylon stygium, Aspergillus mulundensis, Berkeleyomyces basicola (syn. Thielaviopsis basicola), Ceratocystis smalleyi, two Cercospora beticola strains, Coleophoma cylindrospora, Fusarium fracticaudum, Phialophora cf. hyalina, and Morchella septimelata.</title>
        <authorList>
            <person name="Wingfield B.D."/>
            <person name="Bills G.F."/>
            <person name="Dong Y."/>
            <person name="Huang W."/>
            <person name="Nel W.J."/>
            <person name="Swalarsk-Parry B.S."/>
            <person name="Vaghefi N."/>
            <person name="Wilken P.M."/>
            <person name="An Z."/>
            <person name="de Beer Z.W."/>
            <person name="De Vos L."/>
            <person name="Chen L."/>
            <person name="Duong T.A."/>
            <person name="Gao Y."/>
            <person name="Hammerbacher A."/>
            <person name="Kikkert J.R."/>
            <person name="Li Y."/>
            <person name="Li H."/>
            <person name="Li K."/>
            <person name="Li Q."/>
            <person name="Liu X."/>
            <person name="Ma X."/>
            <person name="Naidoo K."/>
            <person name="Pethybridge S.J."/>
            <person name="Sun J."/>
            <person name="Steenkamp E.T."/>
            <person name="van der Nest M.A."/>
            <person name="van Wyk S."/>
            <person name="Wingfield M.J."/>
            <person name="Xiong C."/>
            <person name="Yue Q."/>
            <person name="Zhang X."/>
        </authorList>
    </citation>
    <scope>NUCLEOTIDE SEQUENCE [LARGE SCALE GENOMIC DNA]</scope>
    <source>
        <strain evidence="1 2">BP5796</strain>
    </source>
</reference>
<dbReference type="Proteomes" id="UP000256328">
    <property type="component" value="Unassembled WGS sequence"/>
</dbReference>
<evidence type="ECO:0008006" key="3">
    <source>
        <dbReference type="Google" id="ProtNLM"/>
    </source>
</evidence>
<comment type="caution">
    <text evidence="1">The sequence shown here is derived from an EMBL/GenBank/DDBJ whole genome shotgun (WGS) entry which is preliminary data.</text>
</comment>
<organism evidence="1 2">
    <name type="scientific">Coleophoma crateriformis</name>
    <dbReference type="NCBI Taxonomy" id="565419"/>
    <lineage>
        <taxon>Eukaryota</taxon>
        <taxon>Fungi</taxon>
        <taxon>Dikarya</taxon>
        <taxon>Ascomycota</taxon>
        <taxon>Pezizomycotina</taxon>
        <taxon>Leotiomycetes</taxon>
        <taxon>Helotiales</taxon>
        <taxon>Dermateaceae</taxon>
        <taxon>Coleophoma</taxon>
    </lineage>
</organism>
<sequence>MQLEKIYIITGASRGLGRGLVDVLRQRSNTTVIAGVRDLESASSKELDLLSTASGSKVITVAIDSTVAASAQPNQPTKLFRANTA</sequence>
<protein>
    <recommendedName>
        <fullName evidence="3">Ketoreductase (KR) domain-containing protein</fullName>
    </recommendedName>
</protein>
<dbReference type="AlphaFoldDB" id="A0A3D8SXC5"/>
<dbReference type="InterPro" id="IPR036291">
    <property type="entry name" value="NAD(P)-bd_dom_sf"/>
</dbReference>
<dbReference type="EMBL" id="PDLN01000003">
    <property type="protein sequence ID" value="RDW90924.1"/>
    <property type="molecule type" value="Genomic_DNA"/>
</dbReference>
<proteinExistence type="predicted"/>
<dbReference type="Gene3D" id="3.40.50.720">
    <property type="entry name" value="NAD(P)-binding Rossmann-like Domain"/>
    <property type="match status" value="1"/>
</dbReference>
<dbReference type="SUPFAM" id="SSF51735">
    <property type="entry name" value="NAD(P)-binding Rossmann-fold domains"/>
    <property type="match status" value="1"/>
</dbReference>
<evidence type="ECO:0000313" key="1">
    <source>
        <dbReference type="EMBL" id="RDW90924.1"/>
    </source>
</evidence>
<keyword evidence="2" id="KW-1185">Reference proteome</keyword>
<dbReference type="OrthoDB" id="9876299at2759"/>